<reference evidence="1 3" key="1">
    <citation type="submission" date="2015-07" db="EMBL/GenBank/DDBJ databases">
        <authorList>
            <person name="Cajimat M.N.B."/>
            <person name="Milazzo M.L."/>
            <person name="Fulhorst C.F."/>
        </authorList>
    </citation>
    <scope>NUCLEOTIDE SEQUENCE [LARGE SCALE GENOMIC DNA]</scope>
    <source>
        <strain evidence="1">Single colony</strain>
    </source>
</reference>
<accession>A0A0K3C747</accession>
<gene>
    <name evidence="1" type="primary">FGENESH: predicted gene_1.514</name>
    <name evidence="2" type="ORF">AAT19DRAFT_8948</name>
    <name evidence="1" type="ORF">BN2166_0005140</name>
</gene>
<sequence length="198" mass="21604">MTPLPVLRRGPAEYSTPFQQNWHALQNPIPPTNDRMGRLSTCLRLSEVVAAEMRGQHNAQDYRDDCTDIRKALDDLLAQAQGGQAGGGFAALPGQMQQVLLALQPLQQMQNEQAKLSNYTRFAHRPNQAVLLPVRDSVNFALPPHVLASNAAVKALALPQLTACLAHYGLPAPDPNLTQQQQLNAGADDLIDFITGRI</sequence>
<dbReference type="AlphaFoldDB" id="A0A0K3C747"/>
<evidence type="ECO:0000313" key="2">
    <source>
        <dbReference type="EMBL" id="PRQ77880.1"/>
    </source>
</evidence>
<keyword evidence="3" id="KW-1185">Reference proteome</keyword>
<evidence type="ECO:0000313" key="3">
    <source>
        <dbReference type="Proteomes" id="UP000199069"/>
    </source>
</evidence>
<name>A0A0K3C747_RHOTO</name>
<proteinExistence type="predicted"/>
<protein>
    <submittedName>
        <fullName evidence="1 2">Centriole proteome protein</fullName>
    </submittedName>
</protein>
<organism evidence="1 3">
    <name type="scientific">Rhodotorula toruloides</name>
    <name type="common">Yeast</name>
    <name type="synonym">Rhodosporidium toruloides</name>
    <dbReference type="NCBI Taxonomy" id="5286"/>
    <lineage>
        <taxon>Eukaryota</taxon>
        <taxon>Fungi</taxon>
        <taxon>Dikarya</taxon>
        <taxon>Basidiomycota</taxon>
        <taxon>Pucciniomycotina</taxon>
        <taxon>Microbotryomycetes</taxon>
        <taxon>Sporidiobolales</taxon>
        <taxon>Sporidiobolaceae</taxon>
        <taxon>Rhodotorula</taxon>
    </lineage>
</organism>
<dbReference type="Proteomes" id="UP000199069">
    <property type="component" value="Unassembled WGS sequence"/>
</dbReference>
<evidence type="ECO:0000313" key="1">
    <source>
        <dbReference type="EMBL" id="CTR04653.1"/>
    </source>
</evidence>
<dbReference type="Proteomes" id="UP000239560">
    <property type="component" value="Unassembled WGS sequence"/>
</dbReference>
<dbReference type="OrthoDB" id="2524531at2759"/>
<evidence type="ECO:0000313" key="4">
    <source>
        <dbReference type="Proteomes" id="UP000239560"/>
    </source>
</evidence>
<dbReference type="EMBL" id="CWKI01000001">
    <property type="protein sequence ID" value="CTR04653.1"/>
    <property type="molecule type" value="Genomic_DNA"/>
</dbReference>
<dbReference type="EMBL" id="LCTV02000001">
    <property type="protein sequence ID" value="PRQ77880.1"/>
    <property type="molecule type" value="Genomic_DNA"/>
</dbReference>
<reference evidence="2 4" key="2">
    <citation type="journal article" date="2018" name="Elife">
        <title>Functional genomics of lipid metabolism in the oleaginous yeast Rhodosporidium toruloides.</title>
        <authorList>
            <person name="Coradetti S.T."/>
            <person name="Pinel D."/>
            <person name="Geiselman G."/>
            <person name="Ito M."/>
            <person name="Mondo S."/>
            <person name="Reilly M.C."/>
            <person name="Cheng Y.F."/>
            <person name="Bauer S."/>
            <person name="Grigoriev I."/>
            <person name="Gladden J.M."/>
            <person name="Simmons B.A."/>
            <person name="Brem R."/>
            <person name="Arkin A.P."/>
            <person name="Skerker J.M."/>
        </authorList>
    </citation>
    <scope>NUCLEOTIDE SEQUENCE [LARGE SCALE GENOMIC DNA]</scope>
    <source>
        <strain evidence="2 4">NBRC 0880</strain>
    </source>
</reference>